<keyword evidence="5" id="KW-1185">Reference proteome</keyword>
<dbReference type="Proteomes" id="UP000730482">
    <property type="component" value="Unassembled WGS sequence"/>
</dbReference>
<sequence>MVRYTVREYEPADEKSWLRCRVLGFLDTAYFDDVWRARPRIPAPGFELVAADENGDIAGIMDVEIDGGLATIETVAVHPDHRRRGLGRVLLAQANALLVGSSATTLDAWTRDDPDTLAWYRAMGFAESDHYLHVYANHYTDSGEPERAVLTPRPGLKPMMLFLHAKLAEEQRMREEFARVHVCRRFAKEL</sequence>
<accession>A0ABS5L731</accession>
<evidence type="ECO:0000259" key="3">
    <source>
        <dbReference type="PROSITE" id="PS51186"/>
    </source>
</evidence>
<evidence type="ECO:0000256" key="2">
    <source>
        <dbReference type="ARBA" id="ARBA00023315"/>
    </source>
</evidence>
<organism evidence="4 5">
    <name type="scientific">Catenulispora pinistramenti</name>
    <dbReference type="NCBI Taxonomy" id="2705254"/>
    <lineage>
        <taxon>Bacteria</taxon>
        <taxon>Bacillati</taxon>
        <taxon>Actinomycetota</taxon>
        <taxon>Actinomycetes</taxon>
        <taxon>Catenulisporales</taxon>
        <taxon>Catenulisporaceae</taxon>
        <taxon>Catenulispora</taxon>
    </lineage>
</organism>
<dbReference type="EMBL" id="JAAFYZ010000326">
    <property type="protein sequence ID" value="MBS2554146.1"/>
    <property type="molecule type" value="Genomic_DNA"/>
</dbReference>
<dbReference type="InterPro" id="IPR050832">
    <property type="entry name" value="Bact_Acetyltransf"/>
</dbReference>
<dbReference type="PROSITE" id="PS51186">
    <property type="entry name" value="GNAT"/>
    <property type="match status" value="1"/>
</dbReference>
<reference evidence="4 5" key="1">
    <citation type="submission" date="2020-02" db="EMBL/GenBank/DDBJ databases">
        <title>Acidophilic actinobacteria isolated from forest soil.</title>
        <authorList>
            <person name="Golinska P."/>
        </authorList>
    </citation>
    <scope>NUCLEOTIDE SEQUENCE [LARGE SCALE GENOMIC DNA]</scope>
    <source>
        <strain evidence="4 5">NL8</strain>
    </source>
</reference>
<comment type="caution">
    <text evidence="4">The sequence shown here is derived from an EMBL/GenBank/DDBJ whole genome shotgun (WGS) entry which is preliminary data.</text>
</comment>
<dbReference type="InterPro" id="IPR016181">
    <property type="entry name" value="Acyl_CoA_acyltransferase"/>
</dbReference>
<evidence type="ECO:0000313" key="4">
    <source>
        <dbReference type="EMBL" id="MBS2554146.1"/>
    </source>
</evidence>
<name>A0ABS5L731_9ACTN</name>
<gene>
    <name evidence="4" type="ORF">KGQ19_45560</name>
</gene>
<dbReference type="CDD" id="cd04301">
    <property type="entry name" value="NAT_SF"/>
    <property type="match status" value="1"/>
</dbReference>
<keyword evidence="1" id="KW-0808">Transferase</keyword>
<proteinExistence type="predicted"/>
<evidence type="ECO:0000313" key="5">
    <source>
        <dbReference type="Proteomes" id="UP000730482"/>
    </source>
</evidence>
<dbReference type="SUPFAM" id="SSF55729">
    <property type="entry name" value="Acyl-CoA N-acyltransferases (Nat)"/>
    <property type="match status" value="1"/>
</dbReference>
<dbReference type="InterPro" id="IPR000182">
    <property type="entry name" value="GNAT_dom"/>
</dbReference>
<dbReference type="Pfam" id="PF13508">
    <property type="entry name" value="Acetyltransf_7"/>
    <property type="match status" value="1"/>
</dbReference>
<dbReference type="PANTHER" id="PTHR43877:SF1">
    <property type="entry name" value="ACETYLTRANSFERASE"/>
    <property type="match status" value="1"/>
</dbReference>
<dbReference type="Gene3D" id="3.40.630.30">
    <property type="match status" value="1"/>
</dbReference>
<dbReference type="PANTHER" id="PTHR43877">
    <property type="entry name" value="AMINOALKYLPHOSPHONATE N-ACETYLTRANSFERASE-RELATED-RELATED"/>
    <property type="match status" value="1"/>
</dbReference>
<evidence type="ECO:0000256" key="1">
    <source>
        <dbReference type="ARBA" id="ARBA00022679"/>
    </source>
</evidence>
<dbReference type="RefSeq" id="WP_212021346.1">
    <property type="nucleotide sequence ID" value="NZ_JAAFYZ010000326.1"/>
</dbReference>
<keyword evidence="2" id="KW-0012">Acyltransferase</keyword>
<protein>
    <submittedName>
        <fullName evidence="4">GNAT family N-acetyltransferase</fullName>
    </submittedName>
</protein>
<feature type="domain" description="N-acetyltransferase" evidence="3">
    <location>
        <begin position="4"/>
        <end position="146"/>
    </location>
</feature>